<evidence type="ECO:0000256" key="2">
    <source>
        <dbReference type="ARBA" id="ARBA00023043"/>
    </source>
</evidence>
<dbReference type="RefSeq" id="XP_002738124.2">
    <property type="nucleotide sequence ID" value="XM_002738078.2"/>
</dbReference>
<dbReference type="GeneID" id="100370169"/>
<dbReference type="InterPro" id="IPR036770">
    <property type="entry name" value="Ankyrin_rpt-contain_sf"/>
</dbReference>
<dbReference type="InterPro" id="IPR002110">
    <property type="entry name" value="Ankyrin_rpt"/>
</dbReference>
<protein>
    <submittedName>
        <fullName evidence="6">Ankyrin repeat domain-containing protein 45-like</fullName>
    </submittedName>
</protein>
<feature type="repeat" description="ANK" evidence="3">
    <location>
        <begin position="100"/>
        <end position="125"/>
    </location>
</feature>
<feature type="region of interest" description="Disordered" evidence="4">
    <location>
        <begin position="1"/>
        <end position="22"/>
    </location>
</feature>
<evidence type="ECO:0000256" key="3">
    <source>
        <dbReference type="PROSITE-ProRule" id="PRU00023"/>
    </source>
</evidence>
<dbReference type="PANTHER" id="PTHR24171:SF8">
    <property type="entry name" value="BRCA1-ASSOCIATED RING DOMAIN PROTEIN 1"/>
    <property type="match status" value="1"/>
</dbReference>
<evidence type="ECO:0000256" key="4">
    <source>
        <dbReference type="SAM" id="MobiDB-lite"/>
    </source>
</evidence>
<dbReference type="SUPFAM" id="SSF100934">
    <property type="entry name" value="Heat shock protein 70kD (HSP70), C-terminal subdomain"/>
    <property type="match status" value="1"/>
</dbReference>
<dbReference type="PROSITE" id="PS50088">
    <property type="entry name" value="ANK_REPEAT"/>
    <property type="match status" value="3"/>
</dbReference>
<evidence type="ECO:0000313" key="5">
    <source>
        <dbReference type="Proteomes" id="UP000694865"/>
    </source>
</evidence>
<gene>
    <name evidence="6" type="primary">LOC100370169</name>
</gene>
<evidence type="ECO:0000256" key="1">
    <source>
        <dbReference type="ARBA" id="ARBA00022737"/>
    </source>
</evidence>
<dbReference type="Gene3D" id="1.20.1270.10">
    <property type="match status" value="1"/>
</dbReference>
<dbReference type="SMART" id="SM00248">
    <property type="entry name" value="ANK"/>
    <property type="match status" value="3"/>
</dbReference>
<feature type="repeat" description="ANK" evidence="3">
    <location>
        <begin position="67"/>
        <end position="99"/>
    </location>
</feature>
<proteinExistence type="predicted"/>
<evidence type="ECO:0000313" key="6">
    <source>
        <dbReference type="RefSeq" id="XP_002738124.2"/>
    </source>
</evidence>
<name>A0ABM0GVC8_SACKO</name>
<keyword evidence="1" id="KW-0677">Repeat</keyword>
<accession>A0ABM0GVC8</accession>
<reference evidence="6" key="1">
    <citation type="submission" date="2025-08" db="UniProtKB">
        <authorList>
            <consortium name="RefSeq"/>
        </authorList>
    </citation>
    <scope>IDENTIFICATION</scope>
    <source>
        <tissue evidence="6">Testes</tissue>
    </source>
</reference>
<dbReference type="PROSITE" id="PS50297">
    <property type="entry name" value="ANK_REP_REGION"/>
    <property type="match status" value="3"/>
</dbReference>
<dbReference type="Gene3D" id="1.25.40.20">
    <property type="entry name" value="Ankyrin repeat-containing domain"/>
    <property type="match status" value="1"/>
</dbReference>
<keyword evidence="5" id="KW-1185">Reference proteome</keyword>
<keyword evidence="2 3" id="KW-0040">ANK repeat</keyword>
<sequence>MTTGDDQQPAEDVRSESGSVEPPCIENILIECIKKDDVERLQQCYDNEEDPHYGKVDELLNKRDDDDDRAPVDLACTMGRLEILRFMIEKGVNTNIRDHEGKSPLDFACVLGRPEIVRELLENGSTEVDTATARGYTALHRAAAWDKLDCIKCLVEFGANMKMKTTHGERAKEIALRYNRTECAFYLDWAEARYELQHLCKETKETIEDPQKVLGRLTKDDKITALNACSEKQEWLETTENPTIEDFVQQKKEFEEILQPIQIKLSEPPPEKPHRR</sequence>
<dbReference type="Pfam" id="PF12796">
    <property type="entry name" value="Ank_2"/>
    <property type="match status" value="2"/>
</dbReference>
<feature type="repeat" description="ANK" evidence="3">
    <location>
        <begin position="134"/>
        <end position="166"/>
    </location>
</feature>
<dbReference type="SUPFAM" id="SSF48403">
    <property type="entry name" value="Ankyrin repeat"/>
    <property type="match status" value="1"/>
</dbReference>
<dbReference type="Proteomes" id="UP000694865">
    <property type="component" value="Unplaced"/>
</dbReference>
<organism evidence="5 6">
    <name type="scientific">Saccoglossus kowalevskii</name>
    <name type="common">Acorn worm</name>
    <dbReference type="NCBI Taxonomy" id="10224"/>
    <lineage>
        <taxon>Eukaryota</taxon>
        <taxon>Metazoa</taxon>
        <taxon>Hemichordata</taxon>
        <taxon>Enteropneusta</taxon>
        <taxon>Harrimaniidae</taxon>
        <taxon>Saccoglossus</taxon>
    </lineage>
</organism>
<dbReference type="PANTHER" id="PTHR24171">
    <property type="entry name" value="ANKYRIN REPEAT DOMAIN-CONTAINING PROTEIN 39-RELATED"/>
    <property type="match status" value="1"/>
</dbReference>
<dbReference type="InterPro" id="IPR029048">
    <property type="entry name" value="HSP70_C_sf"/>
</dbReference>